<name>A0A5J9TK33_9POAL</name>
<keyword evidence="2" id="KW-1185">Reference proteome</keyword>
<protein>
    <submittedName>
        <fullName evidence="1">Uncharacterized protein</fullName>
    </submittedName>
</protein>
<dbReference type="EMBL" id="RWGY01000039">
    <property type="protein sequence ID" value="TVU11644.1"/>
    <property type="molecule type" value="Genomic_DNA"/>
</dbReference>
<reference evidence="1 2" key="1">
    <citation type="journal article" date="2019" name="Sci. Rep.">
        <title>A high-quality genome of Eragrostis curvula grass provides insights into Poaceae evolution and supports new strategies to enhance forage quality.</title>
        <authorList>
            <person name="Carballo J."/>
            <person name="Santos B.A.C.M."/>
            <person name="Zappacosta D."/>
            <person name="Garbus I."/>
            <person name="Selva J.P."/>
            <person name="Gallo C.A."/>
            <person name="Diaz A."/>
            <person name="Albertini E."/>
            <person name="Caccamo M."/>
            <person name="Echenique V."/>
        </authorList>
    </citation>
    <scope>NUCLEOTIDE SEQUENCE [LARGE SCALE GENOMIC DNA]</scope>
    <source>
        <strain evidence="2">cv. Victoria</strain>
        <tissue evidence="1">Leaf</tissue>
    </source>
</reference>
<dbReference type="Proteomes" id="UP000324897">
    <property type="component" value="Chromosome 3"/>
</dbReference>
<feature type="non-terminal residue" evidence="1">
    <location>
        <position position="1"/>
    </location>
</feature>
<sequence length="111" mass="12148">MEPPPAADDEPSSTCTFGRCFCLWRRRCSPRIPHVFPGQDYDACDPPGADADDRVAWSLLAGFTSSSSTVTGDENLLRLRRIRVARSGRVLGRSGDDLEALDDVDYDAKGT</sequence>
<dbReference type="AlphaFoldDB" id="A0A5J9TK33"/>
<organism evidence="1 2">
    <name type="scientific">Eragrostis curvula</name>
    <name type="common">weeping love grass</name>
    <dbReference type="NCBI Taxonomy" id="38414"/>
    <lineage>
        <taxon>Eukaryota</taxon>
        <taxon>Viridiplantae</taxon>
        <taxon>Streptophyta</taxon>
        <taxon>Embryophyta</taxon>
        <taxon>Tracheophyta</taxon>
        <taxon>Spermatophyta</taxon>
        <taxon>Magnoliopsida</taxon>
        <taxon>Liliopsida</taxon>
        <taxon>Poales</taxon>
        <taxon>Poaceae</taxon>
        <taxon>PACMAD clade</taxon>
        <taxon>Chloridoideae</taxon>
        <taxon>Eragrostideae</taxon>
        <taxon>Eragrostidinae</taxon>
        <taxon>Eragrostis</taxon>
    </lineage>
</organism>
<comment type="caution">
    <text evidence="1">The sequence shown here is derived from an EMBL/GenBank/DDBJ whole genome shotgun (WGS) entry which is preliminary data.</text>
</comment>
<proteinExistence type="predicted"/>
<dbReference type="OrthoDB" id="685415at2759"/>
<accession>A0A5J9TK33</accession>
<dbReference type="Gramene" id="TVU11644">
    <property type="protein sequence ID" value="TVU11644"/>
    <property type="gene ID" value="EJB05_45241"/>
</dbReference>
<evidence type="ECO:0000313" key="1">
    <source>
        <dbReference type="EMBL" id="TVU11644.1"/>
    </source>
</evidence>
<gene>
    <name evidence="1" type="ORF">EJB05_45241</name>
</gene>
<evidence type="ECO:0000313" key="2">
    <source>
        <dbReference type="Proteomes" id="UP000324897"/>
    </source>
</evidence>